<gene>
    <name evidence="2" type="primary">RPPL1_69</name>
    <name evidence="2" type="ORF">g.125628</name>
</gene>
<dbReference type="InterPro" id="IPR001611">
    <property type="entry name" value="Leu-rich_rpt"/>
</dbReference>
<feature type="non-terminal residue" evidence="2">
    <location>
        <position position="1"/>
    </location>
</feature>
<accession>A0A1D1XSM5</accession>
<organism evidence="2">
    <name type="scientific">Anthurium amnicola</name>
    <dbReference type="NCBI Taxonomy" id="1678845"/>
    <lineage>
        <taxon>Eukaryota</taxon>
        <taxon>Viridiplantae</taxon>
        <taxon>Streptophyta</taxon>
        <taxon>Embryophyta</taxon>
        <taxon>Tracheophyta</taxon>
        <taxon>Spermatophyta</taxon>
        <taxon>Magnoliopsida</taxon>
        <taxon>Liliopsida</taxon>
        <taxon>Araceae</taxon>
        <taxon>Pothoideae</taxon>
        <taxon>Potheae</taxon>
        <taxon>Anthurium</taxon>
    </lineage>
</organism>
<proteinExistence type="predicted"/>
<evidence type="ECO:0000259" key="1">
    <source>
        <dbReference type="Pfam" id="PF25019"/>
    </source>
</evidence>
<dbReference type="PANTHER" id="PTHR47186">
    <property type="entry name" value="LEUCINE-RICH REPEAT-CONTAINING PROTEIN 57"/>
    <property type="match status" value="1"/>
</dbReference>
<sequence>EDAHSKLHLKVHYEESLGGELAVLCKFRSLRTLSFWFSGFADIQVPIGLFQTVKRLRMLDLGYSSIDALPDSVGCLKHLRYLDLRGTKITCLPDSLCTLYKLQTLKLQGCDQLQGFPDGMSNLISLHYLEATQELVSSIAKLGKLTQLQSLEAFSVSEENGNRIGELKSMNGLRGKLCIRNLQRVATREEAVEAALKDKRYLKTLEMEWAGDRDVNQIDSDLEKSIIDGLQPPPQLKELIVKSYAGTKLPSWMNSSSISSLELIRVERCTSLNQLPTSLVSLVLREVRLSTLPDILCHLPLQQLMVCQSPELSELPSLPTTLKELVIECVGLKSLPEFNQDHGLSDATSRRCDEDEGSDSRKPLLSILKIHSCPHLTTLDKGLLQCCLRHLQVLSIK</sequence>
<dbReference type="Pfam" id="PF25019">
    <property type="entry name" value="LRR_R13L1-DRL21"/>
    <property type="match status" value="1"/>
</dbReference>
<dbReference type="AlphaFoldDB" id="A0A1D1XSM5"/>
<dbReference type="Gene3D" id="3.80.10.10">
    <property type="entry name" value="Ribonuclease Inhibitor"/>
    <property type="match status" value="2"/>
</dbReference>
<dbReference type="EMBL" id="GDJX01022537">
    <property type="protein sequence ID" value="JAT45399.1"/>
    <property type="molecule type" value="Transcribed_RNA"/>
</dbReference>
<dbReference type="PANTHER" id="PTHR47186:SF3">
    <property type="entry name" value="OS09G0267800 PROTEIN"/>
    <property type="match status" value="1"/>
</dbReference>
<dbReference type="InterPro" id="IPR056789">
    <property type="entry name" value="LRR_R13L1-DRL21"/>
</dbReference>
<name>A0A1D1XSM5_9ARAE</name>
<feature type="non-terminal residue" evidence="2">
    <location>
        <position position="397"/>
    </location>
</feature>
<reference evidence="2" key="1">
    <citation type="submission" date="2015-07" db="EMBL/GenBank/DDBJ databases">
        <title>Transcriptome Assembly of Anthurium amnicola.</title>
        <authorList>
            <person name="Suzuki J."/>
        </authorList>
    </citation>
    <scope>NUCLEOTIDE SEQUENCE</scope>
</reference>
<evidence type="ECO:0000313" key="2">
    <source>
        <dbReference type="EMBL" id="JAT45399.1"/>
    </source>
</evidence>
<protein>
    <submittedName>
        <fullName evidence="2">Putative disease resistance RPP13-like protein 1</fullName>
    </submittedName>
</protein>
<dbReference type="SUPFAM" id="SSF52058">
    <property type="entry name" value="L domain-like"/>
    <property type="match status" value="1"/>
</dbReference>
<feature type="domain" description="R13L1/DRL21-like LRR repeat region" evidence="1">
    <location>
        <begin position="164"/>
        <end position="289"/>
    </location>
</feature>
<dbReference type="Pfam" id="PF13855">
    <property type="entry name" value="LRR_8"/>
    <property type="match status" value="1"/>
</dbReference>
<dbReference type="InterPro" id="IPR032675">
    <property type="entry name" value="LRR_dom_sf"/>
</dbReference>